<feature type="region of interest" description="Disordered" evidence="1">
    <location>
        <begin position="306"/>
        <end position="332"/>
    </location>
</feature>
<name>A0A9N8Z4I4_9GLOM</name>
<dbReference type="EMBL" id="CAJVPJ010000092">
    <property type="protein sequence ID" value="CAG8475891.1"/>
    <property type="molecule type" value="Genomic_DNA"/>
</dbReference>
<feature type="region of interest" description="Disordered" evidence="1">
    <location>
        <begin position="108"/>
        <end position="151"/>
    </location>
</feature>
<protein>
    <submittedName>
        <fullName evidence="2">4586_t:CDS:1</fullName>
    </submittedName>
</protein>
<evidence type="ECO:0000313" key="3">
    <source>
        <dbReference type="Proteomes" id="UP000789572"/>
    </source>
</evidence>
<feature type="compositionally biased region" description="Basic and acidic residues" evidence="1">
    <location>
        <begin position="323"/>
        <end position="332"/>
    </location>
</feature>
<feature type="compositionally biased region" description="Low complexity" evidence="1">
    <location>
        <begin position="131"/>
        <end position="151"/>
    </location>
</feature>
<keyword evidence="3" id="KW-1185">Reference proteome</keyword>
<dbReference type="AlphaFoldDB" id="A0A9N8Z4I4"/>
<gene>
    <name evidence="2" type="ORF">POCULU_LOCUS1285</name>
</gene>
<feature type="region of interest" description="Disordered" evidence="1">
    <location>
        <begin position="61"/>
        <end position="93"/>
    </location>
</feature>
<organism evidence="2 3">
    <name type="scientific">Paraglomus occultum</name>
    <dbReference type="NCBI Taxonomy" id="144539"/>
    <lineage>
        <taxon>Eukaryota</taxon>
        <taxon>Fungi</taxon>
        <taxon>Fungi incertae sedis</taxon>
        <taxon>Mucoromycota</taxon>
        <taxon>Glomeromycotina</taxon>
        <taxon>Glomeromycetes</taxon>
        <taxon>Paraglomerales</taxon>
        <taxon>Paraglomeraceae</taxon>
        <taxon>Paraglomus</taxon>
    </lineage>
</organism>
<dbReference type="OrthoDB" id="10395948at2759"/>
<evidence type="ECO:0000256" key="1">
    <source>
        <dbReference type="SAM" id="MobiDB-lite"/>
    </source>
</evidence>
<proteinExistence type="predicted"/>
<evidence type="ECO:0000313" key="2">
    <source>
        <dbReference type="EMBL" id="CAG8475891.1"/>
    </source>
</evidence>
<accession>A0A9N8Z4I4</accession>
<dbReference type="Proteomes" id="UP000789572">
    <property type="component" value="Unassembled WGS sequence"/>
</dbReference>
<sequence length="332" mass="37197">MASQQLHYEVLTNVHENNMTTRSMRVSRNRENLQPYWIPEGFRAVLISINDIQRLPFQQATNHSQDIQQRQNANVVRRSRHANQNQTNPMARQGRCNTVLGAPLDQITVARAIPNKPKRKELSGNENDENSQTNTPTASASASASTSIGSSMVTAQAKKRCLGNKKIDARQQHNQNQRAAVNFRNNENKTPEHNISDPFADATTNGIAQTPSHNQRVSQRMSLSQQAIGSSNEFKHPRKAMVSSERDALYATHGSNRVSKNTSSMHINKPFRVLESKVESAVLPNSQHNLHSNPLAEDNFGLLSNEGRNANGDECRDEMESVELDRDQVMKM</sequence>
<reference evidence="2" key="1">
    <citation type="submission" date="2021-06" db="EMBL/GenBank/DDBJ databases">
        <authorList>
            <person name="Kallberg Y."/>
            <person name="Tangrot J."/>
            <person name="Rosling A."/>
        </authorList>
    </citation>
    <scope>NUCLEOTIDE SEQUENCE</scope>
    <source>
        <strain evidence="2">IA702</strain>
    </source>
</reference>
<feature type="compositionally biased region" description="Polar residues" evidence="1">
    <location>
        <begin position="61"/>
        <end position="74"/>
    </location>
</feature>
<comment type="caution">
    <text evidence="2">The sequence shown here is derived from an EMBL/GenBank/DDBJ whole genome shotgun (WGS) entry which is preliminary data.</text>
</comment>